<name>A0ABR6TMA3_9FIRM</name>
<keyword evidence="4 6" id="KW-1133">Transmembrane helix</keyword>
<dbReference type="PANTHER" id="PTHR30619">
    <property type="entry name" value="DNA INTERNALIZATION/COMPETENCE PROTEIN COMEC/REC2"/>
    <property type="match status" value="1"/>
</dbReference>
<dbReference type="RefSeq" id="WP_185624551.1">
    <property type="nucleotide sequence ID" value="NZ_JABGBW010000007.1"/>
</dbReference>
<evidence type="ECO:0000256" key="1">
    <source>
        <dbReference type="ARBA" id="ARBA00004651"/>
    </source>
</evidence>
<dbReference type="Proteomes" id="UP000713904">
    <property type="component" value="Unassembled WGS sequence"/>
</dbReference>
<sequence>MRRFGIFLLAITIVFSIYKTKNNEYDEYSLENSTVEGIVSNKIEKKKSIEYYIGNTLVVDLGKKNKKIEIGDKVEIYGKSQNLNHLFLHGFDYGTYLRSKGIDRSIVISNYKVNGSDNFYYNLGSLKKYIIKSNRMIYKENSDLLNAILVGDKTGIDNEYRYLFLDSGTSHIMAISGLHIGIIIGILTLVFGRINTFKKLALISSVLYMYNLLVGGGCSITRAIILYVIVCFCSLLDKRVDIINILSIMASIILLGNPYVIYNISFQLSYLSMISIVIFMKYIDKYMYSKIISGTIASSILTGPIILYYFNSYSLVSIMGNLVMIPIIGLIIILDVFSLLLFYLWEEIGIIIAKINSEIINTSLYLLSKIGNDGANTIEFKNIDLKVLLIYYLFIFSLVKYLEIKYINKNKFLGKKVNSLEKLSKM</sequence>
<feature type="transmembrane region" description="Helical" evidence="6">
    <location>
        <begin position="172"/>
        <end position="194"/>
    </location>
</feature>
<keyword evidence="2" id="KW-1003">Cell membrane</keyword>
<accession>A0ABR6TMA3</accession>
<keyword evidence="3 6" id="KW-0812">Transmembrane</keyword>
<dbReference type="InterPro" id="IPR004477">
    <property type="entry name" value="ComEC_N"/>
</dbReference>
<feature type="transmembrane region" description="Helical" evidence="6">
    <location>
        <begin position="385"/>
        <end position="402"/>
    </location>
</feature>
<dbReference type="PANTHER" id="PTHR30619:SF1">
    <property type="entry name" value="RECOMBINATION PROTEIN 2"/>
    <property type="match status" value="1"/>
</dbReference>
<evidence type="ECO:0000259" key="7">
    <source>
        <dbReference type="Pfam" id="PF03772"/>
    </source>
</evidence>
<dbReference type="Pfam" id="PF03772">
    <property type="entry name" value="Competence"/>
    <property type="match status" value="1"/>
</dbReference>
<comment type="subcellular location">
    <subcellularLocation>
        <location evidence="1">Cell membrane</location>
        <topology evidence="1">Multi-pass membrane protein</topology>
    </subcellularLocation>
</comment>
<dbReference type="NCBIfam" id="TIGR00360">
    <property type="entry name" value="ComEC_N-term"/>
    <property type="match status" value="1"/>
</dbReference>
<keyword evidence="9" id="KW-1185">Reference proteome</keyword>
<feature type="transmembrane region" description="Helical" evidence="6">
    <location>
        <begin position="322"/>
        <end position="345"/>
    </location>
</feature>
<evidence type="ECO:0000256" key="6">
    <source>
        <dbReference type="SAM" id="Phobius"/>
    </source>
</evidence>
<evidence type="ECO:0000256" key="3">
    <source>
        <dbReference type="ARBA" id="ARBA00022692"/>
    </source>
</evidence>
<gene>
    <name evidence="8" type="ORF">HLB29_07490</name>
</gene>
<comment type="caution">
    <text evidence="8">The sequence shown here is derived from an EMBL/GenBank/DDBJ whole genome shotgun (WGS) entry which is preliminary data.</text>
</comment>
<dbReference type="EMBL" id="JABGBW010000007">
    <property type="protein sequence ID" value="MBC2576529.1"/>
    <property type="molecule type" value="Genomic_DNA"/>
</dbReference>
<proteinExistence type="predicted"/>
<keyword evidence="5 6" id="KW-0472">Membrane</keyword>
<dbReference type="InterPro" id="IPR052159">
    <property type="entry name" value="Competence_DNA_uptake"/>
</dbReference>
<feature type="domain" description="ComEC/Rec2-related protein" evidence="7">
    <location>
        <begin position="148"/>
        <end position="403"/>
    </location>
</feature>
<reference evidence="8 9" key="1">
    <citation type="submission" date="2020-05" db="EMBL/GenBank/DDBJ databases">
        <title>Draft genome of xy-202 and genomic insight in genome of the genus Peptostreptococcus.</title>
        <authorList>
            <person name="Zhang Z."/>
        </authorList>
    </citation>
    <scope>NUCLEOTIDE SEQUENCE [LARGE SCALE GENOMIC DNA]</scope>
    <source>
        <strain evidence="8 9">DSM 27025</strain>
    </source>
</reference>
<evidence type="ECO:0000313" key="8">
    <source>
        <dbReference type="EMBL" id="MBC2576529.1"/>
    </source>
</evidence>
<feature type="transmembrane region" description="Helical" evidence="6">
    <location>
        <begin position="289"/>
        <end position="310"/>
    </location>
</feature>
<organism evidence="8 9">
    <name type="scientific">Peptostreptococcus canis</name>
    <dbReference type="NCBI Taxonomy" id="1159213"/>
    <lineage>
        <taxon>Bacteria</taxon>
        <taxon>Bacillati</taxon>
        <taxon>Bacillota</taxon>
        <taxon>Clostridia</taxon>
        <taxon>Peptostreptococcales</taxon>
        <taxon>Peptostreptococcaceae</taxon>
        <taxon>Peptostreptococcus</taxon>
    </lineage>
</organism>
<evidence type="ECO:0000256" key="4">
    <source>
        <dbReference type="ARBA" id="ARBA00022989"/>
    </source>
</evidence>
<evidence type="ECO:0000313" key="9">
    <source>
        <dbReference type="Proteomes" id="UP000713904"/>
    </source>
</evidence>
<evidence type="ECO:0000256" key="5">
    <source>
        <dbReference type="ARBA" id="ARBA00023136"/>
    </source>
</evidence>
<evidence type="ECO:0000256" key="2">
    <source>
        <dbReference type="ARBA" id="ARBA00022475"/>
    </source>
</evidence>
<feature type="transmembrane region" description="Helical" evidence="6">
    <location>
        <begin position="206"/>
        <end position="230"/>
    </location>
</feature>
<protein>
    <submittedName>
        <fullName evidence="8">ComEC/Rec2 family competence protein</fullName>
    </submittedName>
</protein>
<feature type="transmembrane region" description="Helical" evidence="6">
    <location>
        <begin position="242"/>
        <end position="261"/>
    </location>
</feature>